<dbReference type="Pfam" id="PF03401">
    <property type="entry name" value="TctC"/>
    <property type="match status" value="1"/>
</dbReference>
<comment type="caution">
    <text evidence="3">The sequence shown here is derived from an EMBL/GenBank/DDBJ whole genome shotgun (WGS) entry which is preliminary data.</text>
</comment>
<evidence type="ECO:0000313" key="3">
    <source>
        <dbReference type="EMBL" id="HIW98645.1"/>
    </source>
</evidence>
<dbReference type="PROSITE" id="PS51257">
    <property type="entry name" value="PROKAR_LIPOPROTEIN"/>
    <property type="match status" value="1"/>
</dbReference>
<keyword evidence="2" id="KW-0732">Signal</keyword>
<dbReference type="PANTHER" id="PTHR42928:SF5">
    <property type="entry name" value="BLR1237 PROTEIN"/>
    <property type="match status" value="1"/>
</dbReference>
<dbReference type="InterPro" id="IPR042100">
    <property type="entry name" value="Bug_dom1"/>
</dbReference>
<dbReference type="SUPFAM" id="SSF53850">
    <property type="entry name" value="Periplasmic binding protein-like II"/>
    <property type="match status" value="1"/>
</dbReference>
<dbReference type="Proteomes" id="UP000824151">
    <property type="component" value="Unassembled WGS sequence"/>
</dbReference>
<reference evidence="3" key="1">
    <citation type="journal article" date="2021" name="PeerJ">
        <title>Extensive microbial diversity within the chicken gut microbiome revealed by metagenomics and culture.</title>
        <authorList>
            <person name="Gilroy R."/>
            <person name="Ravi A."/>
            <person name="Getino M."/>
            <person name="Pursley I."/>
            <person name="Horton D.L."/>
            <person name="Alikhan N.F."/>
            <person name="Baker D."/>
            <person name="Gharbi K."/>
            <person name="Hall N."/>
            <person name="Watson M."/>
            <person name="Adriaenssens E.M."/>
            <person name="Foster-Nyarko E."/>
            <person name="Jarju S."/>
            <person name="Secka A."/>
            <person name="Antonio M."/>
            <person name="Oren A."/>
            <person name="Chaudhuri R.R."/>
            <person name="La Ragione R."/>
            <person name="Hildebrand F."/>
            <person name="Pallen M.J."/>
        </authorList>
    </citation>
    <scope>NUCLEOTIDE SEQUENCE</scope>
    <source>
        <strain evidence="3">ChiHejej3B27-3195</strain>
    </source>
</reference>
<comment type="similarity">
    <text evidence="1">Belongs to the UPF0065 (bug) family.</text>
</comment>
<dbReference type="Gene3D" id="3.40.190.10">
    <property type="entry name" value="Periplasmic binding protein-like II"/>
    <property type="match status" value="1"/>
</dbReference>
<sequence length="323" mass="35009">MMSSRNSLLLASGLAAAFLVSSCGGEPPSGDPEDYPEQDIEIIVGFGPGGGTDVFARQIARQIEEKTGVNIQINNMDGAGGANAIQAAQGRSTDGYTWLADASLGIIAGRDEMDGGPLGALQPVAQFEDEIFQLFTLPENFESWDEFVDASEEETMRIGGTGAGGAADLVVHELILESGLDWEYIPFDGTGELYTALQSDNIDAALGTYGHRPDEIEAGVFHSLLIMHDEELDEFEGIPTSVGEGIDVTTGNTRGIMVHPDVDDEIAAEIEELLYEVHESQEYQDHLASLYIDSRSGWLDSEDYREFTLEYAELSHEVFSEAR</sequence>
<feature type="signal peptide" evidence="2">
    <location>
        <begin position="1"/>
        <end position="17"/>
    </location>
</feature>
<evidence type="ECO:0000256" key="1">
    <source>
        <dbReference type="ARBA" id="ARBA00006987"/>
    </source>
</evidence>
<reference evidence="3" key="2">
    <citation type="submission" date="2021-04" db="EMBL/GenBank/DDBJ databases">
        <authorList>
            <person name="Gilroy R."/>
        </authorList>
    </citation>
    <scope>NUCLEOTIDE SEQUENCE</scope>
    <source>
        <strain evidence="3">ChiHejej3B27-3195</strain>
    </source>
</reference>
<evidence type="ECO:0000313" key="4">
    <source>
        <dbReference type="Proteomes" id="UP000824151"/>
    </source>
</evidence>
<dbReference type="PIRSF" id="PIRSF017082">
    <property type="entry name" value="YflP"/>
    <property type="match status" value="1"/>
</dbReference>
<dbReference type="EMBL" id="DXGD01000028">
    <property type="protein sequence ID" value="HIW98645.1"/>
    <property type="molecule type" value="Genomic_DNA"/>
</dbReference>
<protein>
    <recommendedName>
        <fullName evidence="5">Tripartite tricarboxylate transporter substrate binding protein</fullName>
    </recommendedName>
</protein>
<accession>A0A9D1S0K5</accession>
<organism evidence="3 4">
    <name type="scientific">Candidatus Nesterenkonia stercoripullorum</name>
    <dbReference type="NCBI Taxonomy" id="2838701"/>
    <lineage>
        <taxon>Bacteria</taxon>
        <taxon>Bacillati</taxon>
        <taxon>Actinomycetota</taxon>
        <taxon>Actinomycetes</taxon>
        <taxon>Micrococcales</taxon>
        <taxon>Micrococcaceae</taxon>
        <taxon>Nesterenkonia</taxon>
    </lineage>
</organism>
<evidence type="ECO:0008006" key="5">
    <source>
        <dbReference type="Google" id="ProtNLM"/>
    </source>
</evidence>
<dbReference type="Gene3D" id="3.40.190.150">
    <property type="entry name" value="Bordetella uptake gene, domain 1"/>
    <property type="match status" value="1"/>
</dbReference>
<dbReference type="PANTHER" id="PTHR42928">
    <property type="entry name" value="TRICARBOXYLATE-BINDING PROTEIN"/>
    <property type="match status" value="1"/>
</dbReference>
<feature type="chain" id="PRO_5038493437" description="Tripartite tricarboxylate transporter substrate binding protein" evidence="2">
    <location>
        <begin position="18"/>
        <end position="323"/>
    </location>
</feature>
<name>A0A9D1S0K5_9MICC</name>
<evidence type="ECO:0000256" key="2">
    <source>
        <dbReference type="SAM" id="SignalP"/>
    </source>
</evidence>
<proteinExistence type="inferred from homology"/>
<dbReference type="InterPro" id="IPR005064">
    <property type="entry name" value="BUG"/>
</dbReference>
<gene>
    <name evidence="3" type="ORF">H9871_00720</name>
</gene>
<dbReference type="AlphaFoldDB" id="A0A9D1S0K5"/>